<dbReference type="Pfam" id="PF07517">
    <property type="entry name" value="SecA_DEAD"/>
    <property type="match status" value="1"/>
</dbReference>
<evidence type="ECO:0000256" key="9">
    <source>
        <dbReference type="ARBA" id="ARBA00034043"/>
    </source>
</evidence>
<keyword evidence="7" id="KW-0811">Translocation</keyword>
<organism evidence="11 12">
    <name type="scientific">Ensete ventricosum</name>
    <name type="common">Abyssinian banana</name>
    <name type="synonym">Musa ensete</name>
    <dbReference type="NCBI Taxonomy" id="4639"/>
    <lineage>
        <taxon>Eukaryota</taxon>
        <taxon>Viridiplantae</taxon>
        <taxon>Streptophyta</taxon>
        <taxon>Embryophyta</taxon>
        <taxon>Tracheophyta</taxon>
        <taxon>Spermatophyta</taxon>
        <taxon>Magnoliopsida</taxon>
        <taxon>Liliopsida</taxon>
        <taxon>Zingiberales</taxon>
        <taxon>Musaceae</taxon>
        <taxon>Ensete</taxon>
    </lineage>
</organism>
<dbReference type="InterPro" id="IPR020937">
    <property type="entry name" value="SecA_CS"/>
</dbReference>
<dbReference type="GO" id="GO:0016020">
    <property type="term" value="C:membrane"/>
    <property type="evidence" value="ECO:0007669"/>
    <property type="project" value="InterPro"/>
</dbReference>
<evidence type="ECO:0000259" key="10">
    <source>
        <dbReference type="PROSITE" id="PS51196"/>
    </source>
</evidence>
<dbReference type="GO" id="GO:0016464">
    <property type="term" value="F:chloroplast protein-transporting ATPase activity"/>
    <property type="evidence" value="ECO:0007669"/>
    <property type="project" value="UniProtKB-EC"/>
</dbReference>
<dbReference type="Proteomes" id="UP000287651">
    <property type="component" value="Unassembled WGS sequence"/>
</dbReference>
<dbReference type="EC" id="7.4.2.4" evidence="1"/>
<keyword evidence="6" id="KW-1278">Translocase</keyword>
<evidence type="ECO:0000256" key="3">
    <source>
        <dbReference type="ARBA" id="ARBA00022741"/>
    </source>
</evidence>
<sequence>MVLHKGEIAEMRTGEGKTLVAVLPAYLNALSGKGVHVVTVNDYLARRDCEWVDEKQKTILLTEQGYEDAEEILDIKDLYDPREQWASYVLNAIKAKELFLRDVNYIVRGKEVLIVDEFTGRVMQVPTLFFPDLKTFSYSFQDESDVVFRATTGKWRAVVVEISRMHKTGRPVLVGTTSVEQSDALSEQLHDDRIPHEVLNAKPENVEREAEIVAQSGRLGAVTIATNMAGRGTDIILGGNAEFMARLKLREILMPSVVKPIEGVFVSVKKLPPRKTWKVNEKLFPCDLSKETISLANDAVEIAVKSWGQRSLTELEAEERLSYSCEKVYFM</sequence>
<dbReference type="PROSITE" id="PS01312">
    <property type="entry name" value="SECA"/>
    <property type="match status" value="1"/>
</dbReference>
<dbReference type="AlphaFoldDB" id="A0A426ZIF1"/>
<dbReference type="SUPFAM" id="SSF52540">
    <property type="entry name" value="P-loop containing nucleoside triphosphate hydrolases"/>
    <property type="match status" value="2"/>
</dbReference>
<dbReference type="GO" id="GO:0006605">
    <property type="term" value="P:protein targeting"/>
    <property type="evidence" value="ECO:0007669"/>
    <property type="project" value="InterPro"/>
</dbReference>
<keyword evidence="3" id="KW-0547">Nucleotide-binding</keyword>
<dbReference type="SMART" id="SM00957">
    <property type="entry name" value="SecA_DEAD"/>
    <property type="match status" value="1"/>
</dbReference>
<evidence type="ECO:0000256" key="1">
    <source>
        <dbReference type="ARBA" id="ARBA00012047"/>
    </source>
</evidence>
<keyword evidence="2" id="KW-0813">Transport</keyword>
<name>A0A426ZIF1_ENSVE</name>
<dbReference type="SUPFAM" id="SSF81767">
    <property type="entry name" value="Pre-protein crosslinking domain of SecA"/>
    <property type="match status" value="1"/>
</dbReference>
<proteinExistence type="predicted"/>
<evidence type="ECO:0000256" key="8">
    <source>
        <dbReference type="ARBA" id="ARBA00023136"/>
    </source>
</evidence>
<dbReference type="InterPro" id="IPR044722">
    <property type="entry name" value="SecA_SF2_C"/>
</dbReference>
<comment type="catalytic activity">
    <reaction evidence="9">
        <text>ATP + H2O + chloroplast-proteinSide 1 = ADP + phosphate + chloroplast-proteinSide 2.</text>
        <dbReference type="EC" id="7.4.2.4"/>
    </reaction>
</comment>
<dbReference type="PROSITE" id="PS51196">
    <property type="entry name" value="SECA_MOTOR_DEAD"/>
    <property type="match status" value="1"/>
</dbReference>
<evidence type="ECO:0000256" key="6">
    <source>
        <dbReference type="ARBA" id="ARBA00022967"/>
    </source>
</evidence>
<dbReference type="EMBL" id="AMZH03006462">
    <property type="protein sequence ID" value="RRT63783.1"/>
    <property type="molecule type" value="Genomic_DNA"/>
</dbReference>
<evidence type="ECO:0000256" key="2">
    <source>
        <dbReference type="ARBA" id="ARBA00022448"/>
    </source>
</evidence>
<dbReference type="Gene3D" id="3.40.50.300">
    <property type="entry name" value="P-loop containing nucleotide triphosphate hydrolases"/>
    <property type="match status" value="2"/>
</dbReference>
<evidence type="ECO:0000313" key="12">
    <source>
        <dbReference type="Proteomes" id="UP000287651"/>
    </source>
</evidence>
<dbReference type="PANTHER" id="PTHR30612:SF0">
    <property type="entry name" value="CHLOROPLAST PROTEIN-TRANSPORTING ATPASE"/>
    <property type="match status" value="1"/>
</dbReference>
<gene>
    <name evidence="11" type="ORF">B296_00042424</name>
</gene>
<dbReference type="InterPro" id="IPR011130">
    <property type="entry name" value="SecA_preprotein_X-link_dom"/>
</dbReference>
<dbReference type="SMART" id="SM00958">
    <property type="entry name" value="SecA_PP_bind"/>
    <property type="match status" value="1"/>
</dbReference>
<dbReference type="PRINTS" id="PR00906">
    <property type="entry name" value="SECA"/>
</dbReference>
<dbReference type="GO" id="GO:0005524">
    <property type="term" value="F:ATP binding"/>
    <property type="evidence" value="ECO:0007669"/>
    <property type="project" value="UniProtKB-KW"/>
</dbReference>
<keyword evidence="8" id="KW-0472">Membrane</keyword>
<feature type="domain" description="SecA family profile" evidence="10">
    <location>
        <begin position="1"/>
        <end position="331"/>
    </location>
</feature>
<evidence type="ECO:0000256" key="7">
    <source>
        <dbReference type="ARBA" id="ARBA00023010"/>
    </source>
</evidence>
<dbReference type="InterPro" id="IPR014018">
    <property type="entry name" value="SecA_motor_DEAD"/>
</dbReference>
<keyword evidence="4" id="KW-0067">ATP-binding</keyword>
<dbReference type="InterPro" id="IPR036670">
    <property type="entry name" value="SecA_X-link_sf"/>
</dbReference>
<dbReference type="GO" id="GO:0006886">
    <property type="term" value="P:intracellular protein transport"/>
    <property type="evidence" value="ECO:0007669"/>
    <property type="project" value="InterPro"/>
</dbReference>
<dbReference type="GO" id="GO:0017038">
    <property type="term" value="P:protein import"/>
    <property type="evidence" value="ECO:0007669"/>
    <property type="project" value="InterPro"/>
</dbReference>
<accession>A0A426ZIF1</accession>
<keyword evidence="5" id="KW-0653">Protein transport</keyword>
<evidence type="ECO:0000313" key="11">
    <source>
        <dbReference type="EMBL" id="RRT63783.1"/>
    </source>
</evidence>
<evidence type="ECO:0000256" key="4">
    <source>
        <dbReference type="ARBA" id="ARBA00022840"/>
    </source>
</evidence>
<dbReference type="InterPro" id="IPR027417">
    <property type="entry name" value="P-loop_NTPase"/>
</dbReference>
<reference evidence="11 12" key="1">
    <citation type="journal article" date="2014" name="Agronomy (Basel)">
        <title>A Draft Genome Sequence for Ensete ventricosum, the Drought-Tolerant Tree Against Hunger.</title>
        <authorList>
            <person name="Harrison J."/>
            <person name="Moore K.A."/>
            <person name="Paszkiewicz K."/>
            <person name="Jones T."/>
            <person name="Grant M."/>
            <person name="Ambacheew D."/>
            <person name="Muzemil S."/>
            <person name="Studholme D.J."/>
        </authorList>
    </citation>
    <scope>NUCLEOTIDE SEQUENCE [LARGE SCALE GENOMIC DNA]</scope>
</reference>
<evidence type="ECO:0000256" key="5">
    <source>
        <dbReference type="ARBA" id="ARBA00022927"/>
    </source>
</evidence>
<dbReference type="Pfam" id="PF21090">
    <property type="entry name" value="P-loop_SecA"/>
    <property type="match status" value="1"/>
</dbReference>
<dbReference type="PANTHER" id="PTHR30612">
    <property type="entry name" value="SECA INNER MEMBRANE COMPONENT OF SEC PROTEIN SECRETION SYSTEM"/>
    <property type="match status" value="1"/>
</dbReference>
<comment type="caution">
    <text evidence="11">The sequence shown here is derived from an EMBL/GenBank/DDBJ whole genome shotgun (WGS) entry which is preliminary data.</text>
</comment>
<dbReference type="InterPro" id="IPR011115">
    <property type="entry name" value="SecA_DEAD"/>
</dbReference>
<protein>
    <recommendedName>
        <fullName evidence="1">chloroplast protein-transporting ATPase</fullName>
        <ecNumber evidence="1">7.4.2.4</ecNumber>
    </recommendedName>
</protein>
<dbReference type="InterPro" id="IPR000185">
    <property type="entry name" value="SecA"/>
</dbReference>